<dbReference type="SUPFAM" id="SSF48726">
    <property type="entry name" value="Immunoglobulin"/>
    <property type="match status" value="2"/>
</dbReference>
<comment type="caution">
    <text evidence="8">The sequence shown here is derived from an EMBL/GenBank/DDBJ whole genome shotgun (WGS) entry which is preliminary data.</text>
</comment>
<evidence type="ECO:0000256" key="1">
    <source>
        <dbReference type="ARBA" id="ARBA00004479"/>
    </source>
</evidence>
<dbReference type="Gene3D" id="2.60.40.10">
    <property type="entry name" value="Immunoglobulins"/>
    <property type="match status" value="1"/>
</dbReference>
<keyword evidence="2" id="KW-0472">Membrane</keyword>
<dbReference type="InterPro" id="IPR051275">
    <property type="entry name" value="Cell_adhesion_signaling"/>
</dbReference>
<dbReference type="PROSITE" id="PS50835">
    <property type="entry name" value="IG_LIKE"/>
    <property type="match status" value="2"/>
</dbReference>
<feature type="domain" description="Ig-like" evidence="7">
    <location>
        <begin position="70"/>
        <end position="149"/>
    </location>
</feature>
<dbReference type="PANTHER" id="PTHR11640">
    <property type="entry name" value="NEPHRIN"/>
    <property type="match status" value="1"/>
</dbReference>
<dbReference type="Proteomes" id="UP000596742">
    <property type="component" value="Unassembled WGS sequence"/>
</dbReference>
<dbReference type="InterPro" id="IPR013151">
    <property type="entry name" value="Immunoglobulin_dom"/>
</dbReference>
<keyword evidence="4" id="KW-0325">Glycoprotein</keyword>
<evidence type="ECO:0000256" key="4">
    <source>
        <dbReference type="ARBA" id="ARBA00023180"/>
    </source>
</evidence>
<evidence type="ECO:0000259" key="7">
    <source>
        <dbReference type="PROSITE" id="PS50835"/>
    </source>
</evidence>
<evidence type="ECO:0000313" key="9">
    <source>
        <dbReference type="Proteomes" id="UP000596742"/>
    </source>
</evidence>
<dbReference type="InterPro" id="IPR013783">
    <property type="entry name" value="Ig-like_fold"/>
</dbReference>
<dbReference type="InterPro" id="IPR007110">
    <property type="entry name" value="Ig-like_dom"/>
</dbReference>
<organism evidence="8 9">
    <name type="scientific">Mytilus galloprovincialis</name>
    <name type="common">Mediterranean mussel</name>
    <dbReference type="NCBI Taxonomy" id="29158"/>
    <lineage>
        <taxon>Eukaryota</taxon>
        <taxon>Metazoa</taxon>
        <taxon>Spiralia</taxon>
        <taxon>Lophotrochozoa</taxon>
        <taxon>Mollusca</taxon>
        <taxon>Bivalvia</taxon>
        <taxon>Autobranchia</taxon>
        <taxon>Pteriomorphia</taxon>
        <taxon>Mytilida</taxon>
        <taxon>Mytiloidea</taxon>
        <taxon>Mytilidae</taxon>
        <taxon>Mytilinae</taxon>
        <taxon>Mytilus</taxon>
    </lineage>
</organism>
<dbReference type="GO" id="GO:0005911">
    <property type="term" value="C:cell-cell junction"/>
    <property type="evidence" value="ECO:0007669"/>
    <property type="project" value="TreeGrafter"/>
</dbReference>
<gene>
    <name evidence="8" type="ORF">MGAL_10B050178</name>
</gene>
<keyword evidence="5" id="KW-0393">Immunoglobulin domain</keyword>
<dbReference type="AlphaFoldDB" id="A0A8B6H961"/>
<evidence type="ECO:0000256" key="6">
    <source>
        <dbReference type="SAM" id="MobiDB-lite"/>
    </source>
</evidence>
<protein>
    <recommendedName>
        <fullName evidence="7">Ig-like domain-containing protein</fullName>
    </recommendedName>
</protein>
<evidence type="ECO:0000256" key="5">
    <source>
        <dbReference type="ARBA" id="ARBA00023319"/>
    </source>
</evidence>
<feature type="region of interest" description="Disordered" evidence="6">
    <location>
        <begin position="305"/>
        <end position="324"/>
    </location>
</feature>
<dbReference type="PANTHER" id="PTHR11640:SF31">
    <property type="entry name" value="IRREGULAR CHIASM C-ROUGHEST PROTEIN-RELATED"/>
    <property type="match status" value="1"/>
</dbReference>
<name>A0A8B6H961_MYTGA</name>
<reference evidence="8" key="1">
    <citation type="submission" date="2018-11" db="EMBL/GenBank/DDBJ databases">
        <authorList>
            <person name="Alioto T."/>
            <person name="Alioto T."/>
        </authorList>
    </citation>
    <scope>NUCLEOTIDE SEQUENCE</scope>
</reference>
<dbReference type="EMBL" id="UYJE01009704">
    <property type="protein sequence ID" value="VDI75926.1"/>
    <property type="molecule type" value="Genomic_DNA"/>
</dbReference>
<comment type="subcellular location">
    <subcellularLocation>
        <location evidence="1">Membrane</location>
        <topology evidence="1">Single-pass type I membrane protein</topology>
    </subcellularLocation>
</comment>
<dbReference type="Pfam" id="PF00047">
    <property type="entry name" value="ig"/>
    <property type="match status" value="1"/>
</dbReference>
<evidence type="ECO:0000256" key="3">
    <source>
        <dbReference type="ARBA" id="ARBA00023157"/>
    </source>
</evidence>
<keyword evidence="9" id="KW-1185">Reference proteome</keyword>
<dbReference type="OrthoDB" id="6159398at2759"/>
<dbReference type="GO" id="GO:0005886">
    <property type="term" value="C:plasma membrane"/>
    <property type="evidence" value="ECO:0007669"/>
    <property type="project" value="TreeGrafter"/>
</dbReference>
<dbReference type="GO" id="GO:0050839">
    <property type="term" value="F:cell adhesion molecule binding"/>
    <property type="evidence" value="ECO:0007669"/>
    <property type="project" value="TreeGrafter"/>
</dbReference>
<proteinExistence type="predicted"/>
<dbReference type="CDD" id="cd00096">
    <property type="entry name" value="Ig"/>
    <property type="match status" value="1"/>
</dbReference>
<evidence type="ECO:0000313" key="8">
    <source>
        <dbReference type="EMBL" id="VDI75926.1"/>
    </source>
</evidence>
<accession>A0A8B6H961</accession>
<evidence type="ECO:0000256" key="2">
    <source>
        <dbReference type="ARBA" id="ARBA00023136"/>
    </source>
</evidence>
<keyword evidence="3" id="KW-1015">Disulfide bond</keyword>
<sequence>MCSRSRSNPKITSMSWHKEDKELVSTFSNTSLCYLMINVSRYDTGNYICRSHNEIGNASRDISLIVLYSPTVNIVYRNLTEYSRNNEIRCIAQGEPNTYDFFTWQHQSLFNEHIRYLVGTDDGILRLPEINESNIYQDTGFYICNVSNGIPDYRGNVFQLGRAYYLVSIGPPVFTADNIRIQESDTEASVELKVKVSSSSEIICHNITEVGYLSDRQHTIEVSMKPILIKKSFHDSILTVNGIEITFVLNGLKSFGCRKFNVTVCNRYGQSSVSVDLQQYGNNTFVISTADGIVAVNRNLIHVSDEHSSTSSEKDTNAAERLDDGYEKPYTTLMENIEAEDKHIYLITQETQQFQHVSPFVHAACGHLLEFTEQASSLDTSKINSSENDDQENIKHNYVENYETDDDLRQSNVYTKKKTVEYINLSLKQ</sequence>
<dbReference type="GO" id="GO:0098609">
    <property type="term" value="P:cell-cell adhesion"/>
    <property type="evidence" value="ECO:0007669"/>
    <property type="project" value="TreeGrafter"/>
</dbReference>
<dbReference type="InterPro" id="IPR036179">
    <property type="entry name" value="Ig-like_dom_sf"/>
</dbReference>
<feature type="domain" description="Ig-like" evidence="7">
    <location>
        <begin position="1"/>
        <end position="63"/>
    </location>
</feature>